<feature type="transmembrane region" description="Helical" evidence="1">
    <location>
        <begin position="56"/>
        <end position="79"/>
    </location>
</feature>
<keyword evidence="1" id="KW-0812">Transmembrane</keyword>
<dbReference type="SUPFAM" id="SSF53474">
    <property type="entry name" value="alpha/beta-Hydrolases"/>
    <property type="match status" value="1"/>
</dbReference>
<dbReference type="Proteomes" id="UP000199409">
    <property type="component" value="Unassembled WGS sequence"/>
</dbReference>
<dbReference type="PANTHER" id="PTHR37946:SF1">
    <property type="entry name" value="SLL1969 PROTEIN"/>
    <property type="match status" value="1"/>
</dbReference>
<dbReference type="Gene3D" id="3.40.50.1820">
    <property type="entry name" value="alpha/beta hydrolase"/>
    <property type="match status" value="1"/>
</dbReference>
<dbReference type="AlphaFoldDB" id="A0A1H3WTQ0"/>
<dbReference type="OrthoDB" id="275181at2"/>
<name>A0A1H3WTQ0_9BACT</name>
<organism evidence="3 4">
    <name type="scientific">Desulfuromusa kysingii</name>
    <dbReference type="NCBI Taxonomy" id="37625"/>
    <lineage>
        <taxon>Bacteria</taxon>
        <taxon>Pseudomonadati</taxon>
        <taxon>Thermodesulfobacteriota</taxon>
        <taxon>Desulfuromonadia</taxon>
        <taxon>Desulfuromonadales</taxon>
        <taxon>Geopsychrobacteraceae</taxon>
        <taxon>Desulfuromusa</taxon>
    </lineage>
</organism>
<dbReference type="GO" id="GO:0016787">
    <property type="term" value="F:hydrolase activity"/>
    <property type="evidence" value="ECO:0007669"/>
    <property type="project" value="UniProtKB-KW"/>
</dbReference>
<accession>A0A1H3WTQ0</accession>
<dbReference type="RefSeq" id="WP_092344740.1">
    <property type="nucleotide sequence ID" value="NZ_FNQN01000002.1"/>
</dbReference>
<dbReference type="EMBL" id="FNQN01000002">
    <property type="protein sequence ID" value="SDZ90509.1"/>
    <property type="molecule type" value="Genomic_DNA"/>
</dbReference>
<keyword evidence="4" id="KW-1185">Reference proteome</keyword>
<keyword evidence="3" id="KW-0378">Hydrolase</keyword>
<evidence type="ECO:0000259" key="2">
    <source>
        <dbReference type="Pfam" id="PF00561"/>
    </source>
</evidence>
<proteinExistence type="predicted"/>
<dbReference type="Pfam" id="PF00561">
    <property type="entry name" value="Abhydrolase_1"/>
    <property type="match status" value="1"/>
</dbReference>
<evidence type="ECO:0000256" key="1">
    <source>
        <dbReference type="SAM" id="Phobius"/>
    </source>
</evidence>
<keyword evidence="1" id="KW-1133">Transmembrane helix</keyword>
<feature type="domain" description="AB hydrolase-1" evidence="2">
    <location>
        <begin position="92"/>
        <end position="195"/>
    </location>
</feature>
<dbReference type="InterPro" id="IPR029058">
    <property type="entry name" value="AB_hydrolase_fold"/>
</dbReference>
<reference evidence="3 4" key="1">
    <citation type="submission" date="2016-10" db="EMBL/GenBank/DDBJ databases">
        <authorList>
            <person name="de Groot N.N."/>
        </authorList>
    </citation>
    <scope>NUCLEOTIDE SEQUENCE [LARGE SCALE GENOMIC DNA]</scope>
    <source>
        <strain evidence="3 4">DSM 7343</strain>
    </source>
</reference>
<dbReference type="InterPro" id="IPR000073">
    <property type="entry name" value="AB_hydrolase_1"/>
</dbReference>
<evidence type="ECO:0000313" key="4">
    <source>
        <dbReference type="Proteomes" id="UP000199409"/>
    </source>
</evidence>
<dbReference type="STRING" id="37625.SAMN05660420_00672"/>
<protein>
    <submittedName>
        <fullName evidence="3">Triacylglycerol esterase/lipase EstA, alpha/beta hydrolase fold</fullName>
    </submittedName>
</protein>
<evidence type="ECO:0000313" key="3">
    <source>
        <dbReference type="EMBL" id="SDZ90509.1"/>
    </source>
</evidence>
<sequence>MITSLLFSLFIIAILGLLIFDLFTVLLTYCIYWYEVSNSNTGLAKKRFSWRNLQRVIRLIIPEVFFDFITIAAIPVGLFRNKNQTLHRGQTPVLLLHGLFVNQSCWLWFRWQLRQQGIQNVTTMNLSSWHSEEALTELLAKRVDELRHQLGVNKIHLVGHSMGGIIARNYVQLRGGQDKVEKLICLGSPHYGSKLATFSLDPLGKLLIPDSDFLQRLNNAPKPEKTKVTNIYTNKDNMVLPNANNHLPWGEPVELKNMGHTSLIYRKAPITATIAALKRDIEPAT</sequence>
<dbReference type="PANTHER" id="PTHR37946">
    <property type="entry name" value="SLL1969 PROTEIN"/>
    <property type="match status" value="1"/>
</dbReference>
<feature type="transmembrane region" description="Helical" evidence="1">
    <location>
        <begin position="6"/>
        <end position="35"/>
    </location>
</feature>
<keyword evidence="1" id="KW-0472">Membrane</keyword>
<gene>
    <name evidence="3" type="ORF">SAMN05660420_00672</name>
</gene>